<dbReference type="InterPro" id="IPR014758">
    <property type="entry name" value="Met-tRNA_synth"/>
</dbReference>
<reference evidence="15" key="1">
    <citation type="journal article" date="2020" name="mSystems">
        <title>Genome- and Community-Level Interaction Insights into Carbon Utilization and Element Cycling Functions of Hydrothermarchaeota in Hydrothermal Sediment.</title>
        <authorList>
            <person name="Zhou Z."/>
            <person name="Liu Y."/>
            <person name="Xu W."/>
            <person name="Pan J."/>
            <person name="Luo Z.H."/>
            <person name="Li M."/>
        </authorList>
    </citation>
    <scope>NUCLEOTIDE SEQUENCE [LARGE SCALE GENOMIC DNA]</scope>
    <source>
        <strain evidence="15">SpSt-788</strain>
    </source>
</reference>
<dbReference type="NCBIfam" id="TIGR00399">
    <property type="entry name" value="metG_C_term"/>
    <property type="match status" value="1"/>
</dbReference>
<dbReference type="PANTHER" id="PTHR43326:SF1">
    <property type="entry name" value="METHIONINE--TRNA LIGASE, MITOCHONDRIAL"/>
    <property type="match status" value="1"/>
</dbReference>
<evidence type="ECO:0000256" key="5">
    <source>
        <dbReference type="ARBA" id="ARBA00022555"/>
    </source>
</evidence>
<protein>
    <recommendedName>
        <fullName evidence="13">Methionine--tRNA ligase</fullName>
        <ecNumber evidence="13">6.1.1.10</ecNumber>
    </recommendedName>
    <alternativeName>
        <fullName evidence="13">Methionyl-tRNA synthetase</fullName>
        <shortName evidence="13">MetRS</shortName>
    </alternativeName>
</protein>
<dbReference type="CDD" id="cd00814">
    <property type="entry name" value="MetRS_core"/>
    <property type="match status" value="1"/>
</dbReference>
<dbReference type="GO" id="GO:0000049">
    <property type="term" value="F:tRNA binding"/>
    <property type="evidence" value="ECO:0007669"/>
    <property type="project" value="UniProtKB-UniRule"/>
</dbReference>
<evidence type="ECO:0000256" key="9">
    <source>
        <dbReference type="ARBA" id="ARBA00022884"/>
    </source>
</evidence>
<comment type="catalytic activity">
    <reaction evidence="12 13">
        <text>tRNA(Met) + L-methionine + ATP = L-methionyl-tRNA(Met) + AMP + diphosphate</text>
        <dbReference type="Rhea" id="RHEA:13481"/>
        <dbReference type="Rhea" id="RHEA-COMP:9667"/>
        <dbReference type="Rhea" id="RHEA-COMP:9698"/>
        <dbReference type="ChEBI" id="CHEBI:30616"/>
        <dbReference type="ChEBI" id="CHEBI:33019"/>
        <dbReference type="ChEBI" id="CHEBI:57844"/>
        <dbReference type="ChEBI" id="CHEBI:78442"/>
        <dbReference type="ChEBI" id="CHEBI:78530"/>
        <dbReference type="ChEBI" id="CHEBI:456215"/>
        <dbReference type="EC" id="6.1.1.10"/>
    </reaction>
</comment>
<evidence type="ECO:0000256" key="6">
    <source>
        <dbReference type="ARBA" id="ARBA00022598"/>
    </source>
</evidence>
<dbReference type="CDD" id="cd07957">
    <property type="entry name" value="Anticodon_Ia_Met"/>
    <property type="match status" value="1"/>
</dbReference>
<gene>
    <name evidence="13 15" type="primary">metG</name>
    <name evidence="15" type="ORF">ENV75_05465</name>
</gene>
<dbReference type="GO" id="GO:0006431">
    <property type="term" value="P:methionyl-tRNA aminoacylation"/>
    <property type="evidence" value="ECO:0007669"/>
    <property type="project" value="UniProtKB-UniRule"/>
</dbReference>
<evidence type="ECO:0000259" key="14">
    <source>
        <dbReference type="PROSITE" id="PS50886"/>
    </source>
</evidence>
<keyword evidence="10 13" id="KW-0648">Protein biosynthesis</keyword>
<feature type="short sequence motif" description="'KMSKS' region" evidence="13">
    <location>
        <begin position="298"/>
        <end position="302"/>
    </location>
</feature>
<evidence type="ECO:0000256" key="8">
    <source>
        <dbReference type="ARBA" id="ARBA00022840"/>
    </source>
</evidence>
<comment type="caution">
    <text evidence="13">Lacks conserved residue(s) required for the propagation of feature annotation.</text>
</comment>
<comment type="function">
    <text evidence="1 13">Is required not only for elongation of protein synthesis but also for the initiation of all mRNA translation through initiator tRNA(fMet) aminoacylation.</text>
</comment>
<comment type="cofactor">
    <cofactor evidence="13">
        <name>Zn(2+)</name>
        <dbReference type="ChEBI" id="CHEBI:29105"/>
    </cofactor>
    <text evidence="13">Binds 1 zinc ion per subunit.</text>
</comment>
<dbReference type="InterPro" id="IPR015413">
    <property type="entry name" value="Methionyl/Leucyl_tRNA_Synth"/>
</dbReference>
<proteinExistence type="inferred from homology"/>
<keyword evidence="5 13" id="KW-0820">tRNA-binding</keyword>
<dbReference type="NCBIfam" id="NF008900">
    <property type="entry name" value="PRK12267.1"/>
    <property type="match status" value="1"/>
</dbReference>
<comment type="caution">
    <text evidence="15">The sequence shown here is derived from an EMBL/GenBank/DDBJ whole genome shotgun (WGS) entry which is preliminary data.</text>
</comment>
<comment type="subunit">
    <text evidence="3 13">Homodimer.</text>
</comment>
<dbReference type="EMBL" id="DTHO01000060">
    <property type="protein sequence ID" value="HGG99878.1"/>
    <property type="molecule type" value="Genomic_DNA"/>
</dbReference>
<dbReference type="NCBIfam" id="TIGR00398">
    <property type="entry name" value="metG"/>
    <property type="match status" value="1"/>
</dbReference>
<evidence type="ECO:0000256" key="13">
    <source>
        <dbReference type="HAMAP-Rule" id="MF_01228"/>
    </source>
</evidence>
<keyword evidence="8 13" id="KW-0067">ATP-binding</keyword>
<dbReference type="PROSITE" id="PS50886">
    <property type="entry name" value="TRBD"/>
    <property type="match status" value="1"/>
</dbReference>
<evidence type="ECO:0000256" key="3">
    <source>
        <dbReference type="ARBA" id="ARBA00011738"/>
    </source>
</evidence>
<dbReference type="InterPro" id="IPR041872">
    <property type="entry name" value="Anticodon_Met"/>
</dbReference>
<dbReference type="Gene3D" id="2.170.220.10">
    <property type="match status" value="1"/>
</dbReference>
<dbReference type="SUPFAM" id="SSF47323">
    <property type="entry name" value="Anticodon-binding domain of a subclass of class I aminoacyl-tRNA synthetases"/>
    <property type="match status" value="1"/>
</dbReference>
<dbReference type="InterPro" id="IPR004495">
    <property type="entry name" value="Met-tRNA-synth_bsu_C"/>
</dbReference>
<keyword evidence="13" id="KW-0862">Zinc</keyword>
<dbReference type="InterPro" id="IPR002547">
    <property type="entry name" value="tRNA-bd_dom"/>
</dbReference>
<dbReference type="GO" id="GO:0004825">
    <property type="term" value="F:methionine-tRNA ligase activity"/>
    <property type="evidence" value="ECO:0007669"/>
    <property type="project" value="UniProtKB-UniRule"/>
</dbReference>
<dbReference type="Gene3D" id="3.40.50.620">
    <property type="entry name" value="HUPs"/>
    <property type="match status" value="1"/>
</dbReference>
<evidence type="ECO:0000256" key="11">
    <source>
        <dbReference type="ARBA" id="ARBA00023146"/>
    </source>
</evidence>
<dbReference type="PANTHER" id="PTHR43326">
    <property type="entry name" value="METHIONYL-TRNA SYNTHETASE"/>
    <property type="match status" value="1"/>
</dbReference>
<organism evidence="15">
    <name type="scientific">Thermodesulfovibrio aggregans</name>
    <dbReference type="NCBI Taxonomy" id="86166"/>
    <lineage>
        <taxon>Bacteria</taxon>
        <taxon>Pseudomonadati</taxon>
        <taxon>Nitrospirota</taxon>
        <taxon>Thermodesulfovibrionia</taxon>
        <taxon>Thermodesulfovibrionales</taxon>
        <taxon>Thermodesulfovibrionaceae</taxon>
        <taxon>Thermodesulfovibrio</taxon>
    </lineage>
</organism>
<keyword evidence="7 13" id="KW-0547">Nucleotide-binding</keyword>
<evidence type="ECO:0000256" key="10">
    <source>
        <dbReference type="ARBA" id="ARBA00022917"/>
    </source>
</evidence>
<dbReference type="Gene3D" id="1.10.730.10">
    <property type="entry name" value="Isoleucyl-tRNA Synthetase, Domain 1"/>
    <property type="match status" value="1"/>
</dbReference>
<dbReference type="GO" id="GO:0005737">
    <property type="term" value="C:cytoplasm"/>
    <property type="evidence" value="ECO:0007669"/>
    <property type="project" value="UniProtKB-SubCell"/>
</dbReference>
<dbReference type="InterPro" id="IPR033911">
    <property type="entry name" value="MetRS_core"/>
</dbReference>
<comment type="subcellular location">
    <subcellularLocation>
        <location evidence="2 13">Cytoplasm</location>
    </subcellularLocation>
</comment>
<dbReference type="SUPFAM" id="SSF50249">
    <property type="entry name" value="Nucleic acid-binding proteins"/>
    <property type="match status" value="1"/>
</dbReference>
<evidence type="ECO:0000256" key="1">
    <source>
        <dbReference type="ARBA" id="ARBA00003314"/>
    </source>
</evidence>
<evidence type="ECO:0000256" key="2">
    <source>
        <dbReference type="ARBA" id="ARBA00004496"/>
    </source>
</evidence>
<name>A0A7C4AJY2_9BACT</name>
<feature type="domain" description="TRNA-binding" evidence="14">
    <location>
        <begin position="526"/>
        <end position="626"/>
    </location>
</feature>
<accession>A0A7C4AJY2</accession>
<feature type="binding site" evidence="13">
    <location>
        <position position="149"/>
    </location>
    <ligand>
        <name>Zn(2+)</name>
        <dbReference type="ChEBI" id="CHEBI:29105"/>
    </ligand>
</feature>
<dbReference type="Pfam" id="PF01588">
    <property type="entry name" value="tRNA_bind"/>
    <property type="match status" value="1"/>
</dbReference>
<dbReference type="SUPFAM" id="SSF52374">
    <property type="entry name" value="Nucleotidylyl transferase"/>
    <property type="match status" value="1"/>
</dbReference>
<feature type="binding site" evidence="13">
    <location>
        <position position="132"/>
    </location>
    <ligand>
        <name>Zn(2+)</name>
        <dbReference type="ChEBI" id="CHEBI:29105"/>
    </ligand>
</feature>
<dbReference type="GO" id="GO:0046872">
    <property type="term" value="F:metal ion binding"/>
    <property type="evidence" value="ECO:0007669"/>
    <property type="project" value="UniProtKB-KW"/>
</dbReference>
<keyword evidence="9 13" id="KW-0694">RNA-binding</keyword>
<dbReference type="AlphaFoldDB" id="A0A7C4AJY2"/>
<sequence length="626" mass="72501">MNLNKGFYITTPIYYVNDTPHIGHAYTTLAADILARYQRLKGKKVFFLTGTDEHGQKVERAAKQRGRLPKEHADIMVENFKTLWKKLNISNDAFIRTTDEQHKKVVQEILQKLYEKGEIEKRIYSGMYCTPCERFWTEKDLVEGMCPDCGREVEKIEEENYFFLMSKYQKALIKHIEKNPEFILPETRKNEVLSFLKNKTLGDLCISRPRQRLQWGIPLPFDENYTTYVWFDALLNYYSALKYLAPADTVWWPADHHLIGKDILITHAIYWSTMLMAIEIPLPRNIFAHGWWTVQGAKMSKSVGNVVDPNYVAEKYGVDTIRYFLFREVTFGMDGDFSEEAIIRRRNNDLANDLGNLLNRFLVMNEKYMKGRVEPHWIDDDFTNDMNRLIQEIDTEKLWNEFKFNTVLEKIWEAIALVNNYIAKTEPWNIAKYAPENLSKLLFNIWNSLRIITVYLYPFMPETAEKIWYALGLSSVAIDHSMLKWKVDIEGMRTTKIEQIFPRIELKGENTKEDKSKLQELVSIDEFMKIKLKVGKVISAENVKGSKKLIKLVVDIGEHRQIVAGIGKSYTPEELVGKSIVVVSNLKPAKLMGVESQGMLLAATGDSGTISILTVDREVNPGAEIK</sequence>
<keyword evidence="6 13" id="KW-0436">Ligase</keyword>
<keyword evidence="4 13" id="KW-0963">Cytoplasm</keyword>
<evidence type="ECO:0000256" key="12">
    <source>
        <dbReference type="ARBA" id="ARBA00047364"/>
    </source>
</evidence>
<dbReference type="EC" id="6.1.1.10" evidence="13"/>
<dbReference type="InterPro" id="IPR012340">
    <property type="entry name" value="NA-bd_OB-fold"/>
</dbReference>
<comment type="similarity">
    <text evidence="13">Belongs to the class-I aminoacyl-tRNA synthetase family. MetG type 2A subfamily.</text>
</comment>
<dbReference type="GO" id="GO:0005524">
    <property type="term" value="F:ATP binding"/>
    <property type="evidence" value="ECO:0007669"/>
    <property type="project" value="UniProtKB-UniRule"/>
</dbReference>
<feature type="binding site" evidence="13">
    <location>
        <position position="146"/>
    </location>
    <ligand>
        <name>Zn(2+)</name>
        <dbReference type="ChEBI" id="CHEBI:29105"/>
    </ligand>
</feature>
<dbReference type="Gene3D" id="2.40.50.140">
    <property type="entry name" value="Nucleic acid-binding proteins"/>
    <property type="match status" value="1"/>
</dbReference>
<evidence type="ECO:0000313" key="15">
    <source>
        <dbReference type="EMBL" id="HGG99878.1"/>
    </source>
</evidence>
<dbReference type="InterPro" id="IPR014729">
    <property type="entry name" value="Rossmann-like_a/b/a_fold"/>
</dbReference>
<keyword evidence="13" id="KW-0479">Metal-binding</keyword>
<dbReference type="FunFam" id="2.170.220.10:FF:000002">
    <property type="entry name" value="Methionine--tRNA ligase"/>
    <property type="match status" value="1"/>
</dbReference>
<dbReference type="HAMAP" id="MF_01228">
    <property type="entry name" value="Met_tRNA_synth_type2"/>
    <property type="match status" value="1"/>
</dbReference>
<keyword evidence="11 13" id="KW-0030">Aminoacyl-tRNA synthetase</keyword>
<feature type="short sequence motif" description="'HIGH' region" evidence="13">
    <location>
        <begin position="14"/>
        <end position="24"/>
    </location>
</feature>
<dbReference type="CDD" id="cd02800">
    <property type="entry name" value="tRNA_bind_EcMetRS_like"/>
    <property type="match status" value="1"/>
</dbReference>
<feature type="binding site" evidence="13">
    <location>
        <position position="129"/>
    </location>
    <ligand>
        <name>Zn(2+)</name>
        <dbReference type="ChEBI" id="CHEBI:29105"/>
    </ligand>
</feature>
<dbReference type="InterPro" id="IPR009080">
    <property type="entry name" value="tRNAsynth_Ia_anticodon-bd"/>
</dbReference>
<dbReference type="InterPro" id="IPR023457">
    <property type="entry name" value="Met-tRNA_synth_2"/>
</dbReference>
<evidence type="ECO:0000256" key="4">
    <source>
        <dbReference type="ARBA" id="ARBA00022490"/>
    </source>
</evidence>
<dbReference type="FunFam" id="2.40.50.140:FF:000042">
    <property type="entry name" value="Methionine--tRNA ligase"/>
    <property type="match status" value="1"/>
</dbReference>
<evidence type="ECO:0000256" key="7">
    <source>
        <dbReference type="ARBA" id="ARBA00022741"/>
    </source>
</evidence>
<dbReference type="PRINTS" id="PR01041">
    <property type="entry name" value="TRNASYNTHMET"/>
</dbReference>
<dbReference type="Pfam" id="PF09334">
    <property type="entry name" value="tRNA-synt_1g"/>
    <property type="match status" value="2"/>
</dbReference>